<evidence type="ECO:0000313" key="2">
    <source>
        <dbReference type="Proteomes" id="UP000886998"/>
    </source>
</evidence>
<name>A0A8X6X6H7_9ARAC</name>
<proteinExistence type="predicted"/>
<dbReference type="Proteomes" id="UP000886998">
    <property type="component" value="Unassembled WGS sequence"/>
</dbReference>
<organism evidence="1 2">
    <name type="scientific">Trichonephila inaurata madagascariensis</name>
    <dbReference type="NCBI Taxonomy" id="2747483"/>
    <lineage>
        <taxon>Eukaryota</taxon>
        <taxon>Metazoa</taxon>
        <taxon>Ecdysozoa</taxon>
        <taxon>Arthropoda</taxon>
        <taxon>Chelicerata</taxon>
        <taxon>Arachnida</taxon>
        <taxon>Araneae</taxon>
        <taxon>Araneomorphae</taxon>
        <taxon>Entelegynae</taxon>
        <taxon>Araneoidea</taxon>
        <taxon>Nephilidae</taxon>
        <taxon>Trichonephila</taxon>
        <taxon>Trichonephila inaurata</taxon>
    </lineage>
</organism>
<sequence>MSVKIHGAGTESSENIYKHKNSLPMVIIEVMHPITRDLSHPDLLKNCVGKPKRKCSCVRMISSPVPKSTFADLNLFTSCLYDVVYSFNDEFTNI</sequence>
<keyword evidence="2" id="KW-1185">Reference proteome</keyword>
<reference evidence="1" key="1">
    <citation type="submission" date="2020-08" db="EMBL/GenBank/DDBJ databases">
        <title>Multicomponent nature underlies the extraordinary mechanical properties of spider dragline silk.</title>
        <authorList>
            <person name="Kono N."/>
            <person name="Nakamura H."/>
            <person name="Mori M."/>
            <person name="Yoshida Y."/>
            <person name="Ohtoshi R."/>
            <person name="Malay A.D."/>
            <person name="Moran D.A.P."/>
            <person name="Tomita M."/>
            <person name="Numata K."/>
            <person name="Arakawa K."/>
        </authorList>
    </citation>
    <scope>NUCLEOTIDE SEQUENCE</scope>
</reference>
<gene>
    <name evidence="1" type="ORF">TNIN_204001</name>
</gene>
<accession>A0A8X6X6H7</accession>
<protein>
    <submittedName>
        <fullName evidence="1">Uncharacterized protein</fullName>
    </submittedName>
</protein>
<comment type="caution">
    <text evidence="1">The sequence shown here is derived from an EMBL/GenBank/DDBJ whole genome shotgun (WGS) entry which is preliminary data.</text>
</comment>
<evidence type="ECO:0000313" key="1">
    <source>
        <dbReference type="EMBL" id="GFY47076.1"/>
    </source>
</evidence>
<dbReference type="OrthoDB" id="6426807at2759"/>
<dbReference type="EMBL" id="BMAV01005743">
    <property type="protein sequence ID" value="GFY47076.1"/>
    <property type="molecule type" value="Genomic_DNA"/>
</dbReference>
<dbReference type="AlphaFoldDB" id="A0A8X6X6H7"/>